<dbReference type="GO" id="GO:0042545">
    <property type="term" value="P:cell wall modification"/>
    <property type="evidence" value="ECO:0007669"/>
    <property type="project" value="UniProtKB-UniRule"/>
</dbReference>
<dbReference type="InterPro" id="IPR011050">
    <property type="entry name" value="Pectin_lyase_fold/virulence"/>
</dbReference>
<dbReference type="PROSITE" id="PS00503">
    <property type="entry name" value="PECTINESTERASE_2"/>
    <property type="match status" value="1"/>
</dbReference>
<evidence type="ECO:0000259" key="6">
    <source>
        <dbReference type="Pfam" id="PF01095"/>
    </source>
</evidence>
<feature type="chain" id="PRO_5023962696" description="Pectinesterase" evidence="5">
    <location>
        <begin position="20"/>
        <end position="321"/>
    </location>
</feature>
<dbReference type="Gene3D" id="2.160.20.10">
    <property type="entry name" value="Single-stranded right-handed beta-helix, Pectin lyase-like"/>
    <property type="match status" value="1"/>
</dbReference>
<organism evidence="7 8">
    <name type="scientific">Ginsengibacter hankyongi</name>
    <dbReference type="NCBI Taxonomy" id="2607284"/>
    <lineage>
        <taxon>Bacteria</taxon>
        <taxon>Pseudomonadati</taxon>
        <taxon>Bacteroidota</taxon>
        <taxon>Chitinophagia</taxon>
        <taxon>Chitinophagales</taxon>
        <taxon>Chitinophagaceae</taxon>
        <taxon>Ginsengibacter</taxon>
    </lineage>
</organism>
<dbReference type="GO" id="GO:0009279">
    <property type="term" value="C:cell outer membrane"/>
    <property type="evidence" value="ECO:0007669"/>
    <property type="project" value="TreeGrafter"/>
</dbReference>
<evidence type="ECO:0000256" key="3">
    <source>
        <dbReference type="ARBA" id="ARBA00023085"/>
    </source>
</evidence>
<feature type="active site" evidence="4">
    <location>
        <position position="179"/>
    </location>
</feature>
<dbReference type="InterPro" id="IPR012334">
    <property type="entry name" value="Pectin_lyas_fold"/>
</dbReference>
<evidence type="ECO:0000313" key="7">
    <source>
        <dbReference type="EMBL" id="KAA9038053.1"/>
    </source>
</evidence>
<protein>
    <recommendedName>
        <fullName evidence="5">Pectinesterase</fullName>
        <ecNumber evidence="5">3.1.1.11</ecNumber>
    </recommendedName>
</protein>
<feature type="signal peptide" evidence="5">
    <location>
        <begin position="1"/>
        <end position="19"/>
    </location>
</feature>
<keyword evidence="2 5" id="KW-0378">Hydrolase</keyword>
<keyword evidence="8" id="KW-1185">Reference proteome</keyword>
<comment type="similarity">
    <text evidence="1">Belongs to the pectinesterase family.</text>
</comment>
<comment type="catalytic activity">
    <reaction evidence="5">
        <text>[(1-&gt;4)-alpha-D-galacturonosyl methyl ester](n) + n H2O = [(1-&gt;4)-alpha-D-galacturonosyl](n) + n methanol + n H(+)</text>
        <dbReference type="Rhea" id="RHEA:22380"/>
        <dbReference type="Rhea" id="RHEA-COMP:14570"/>
        <dbReference type="Rhea" id="RHEA-COMP:14573"/>
        <dbReference type="ChEBI" id="CHEBI:15377"/>
        <dbReference type="ChEBI" id="CHEBI:15378"/>
        <dbReference type="ChEBI" id="CHEBI:17790"/>
        <dbReference type="ChEBI" id="CHEBI:140522"/>
        <dbReference type="ChEBI" id="CHEBI:140523"/>
        <dbReference type="EC" id="3.1.1.11"/>
    </reaction>
</comment>
<comment type="caution">
    <text evidence="7">The sequence shown here is derived from an EMBL/GenBank/DDBJ whole genome shotgun (WGS) entry which is preliminary data.</text>
</comment>
<gene>
    <name evidence="7" type="ORF">FW778_14925</name>
</gene>
<dbReference type="Pfam" id="PF01095">
    <property type="entry name" value="Pectinesterase"/>
    <property type="match status" value="1"/>
</dbReference>
<accession>A0A5J5IEL6</accession>
<dbReference type="InterPro" id="IPR033131">
    <property type="entry name" value="Pectinesterase_Asp_AS"/>
</dbReference>
<reference evidence="7 8" key="1">
    <citation type="submission" date="2019-09" db="EMBL/GenBank/DDBJ databases">
        <title>Draft genome sequence of Ginsengibacter sp. BR5-29.</title>
        <authorList>
            <person name="Im W.-T."/>
        </authorList>
    </citation>
    <scope>NUCLEOTIDE SEQUENCE [LARGE SCALE GENOMIC DNA]</scope>
    <source>
        <strain evidence="7 8">BR5-29</strain>
    </source>
</reference>
<sequence length="321" mass="36254">MKSTLLAACLIIFFNSVNAQKEIIVSIDGSGQYKTVQEAFDAIPLHNKRPISIIIKNGIYKEKLHLDSTKNFVTIIGEDKFKTILTYDDHTGKVTRKGDTINTRTSASFLILANSFTAKNITIQNDAGFTAGQAVALESDGDKAQFYNCRFVGYQDVLFTNSEQSRQYYKDCYIEGTTDFIFGSATVWFEHCHIHSKKNSHVTAASTPQNHPYGYVFNDCVLTGDTSLLNVSLGRPWRPYASVTYMCCYIGEHIKPEGWSNWNKTENYKTTRYSEYENYGPGSVTSSRVPWSKQLTGGEAKKITIKNIFNGWEPKDCNFKM</sequence>
<dbReference type="PANTHER" id="PTHR31321">
    <property type="entry name" value="ACYL-COA THIOESTER HYDROLASE YBHC-RELATED"/>
    <property type="match status" value="1"/>
</dbReference>
<evidence type="ECO:0000256" key="4">
    <source>
        <dbReference type="PROSITE-ProRule" id="PRU10040"/>
    </source>
</evidence>
<dbReference type="PANTHER" id="PTHR31321:SF57">
    <property type="entry name" value="PECTINESTERASE 53-RELATED"/>
    <property type="match status" value="1"/>
</dbReference>
<evidence type="ECO:0000256" key="5">
    <source>
        <dbReference type="RuleBase" id="RU000589"/>
    </source>
</evidence>
<comment type="pathway">
    <text evidence="5">Glycan metabolism; pectin degradation; 2-dehydro-3-deoxy-D-gluconate from pectin: step 1/5.</text>
</comment>
<dbReference type="EMBL" id="VYQF01000004">
    <property type="protein sequence ID" value="KAA9038053.1"/>
    <property type="molecule type" value="Genomic_DNA"/>
</dbReference>
<evidence type="ECO:0000313" key="8">
    <source>
        <dbReference type="Proteomes" id="UP000326903"/>
    </source>
</evidence>
<dbReference type="UniPathway" id="UPA00545">
    <property type="reaction ID" value="UER00823"/>
</dbReference>
<dbReference type="InterPro" id="IPR000070">
    <property type="entry name" value="Pectinesterase_cat"/>
</dbReference>
<dbReference type="GO" id="GO:0045490">
    <property type="term" value="P:pectin catabolic process"/>
    <property type="evidence" value="ECO:0007669"/>
    <property type="project" value="UniProtKB-UniRule"/>
</dbReference>
<name>A0A5J5IEL6_9BACT</name>
<keyword evidence="3 5" id="KW-0063">Aspartyl esterase</keyword>
<proteinExistence type="inferred from homology"/>
<dbReference type="SUPFAM" id="SSF51126">
    <property type="entry name" value="Pectin lyase-like"/>
    <property type="match status" value="1"/>
</dbReference>
<dbReference type="RefSeq" id="WP_150415613.1">
    <property type="nucleotide sequence ID" value="NZ_VYQF01000004.1"/>
</dbReference>
<dbReference type="Proteomes" id="UP000326903">
    <property type="component" value="Unassembled WGS sequence"/>
</dbReference>
<evidence type="ECO:0000256" key="1">
    <source>
        <dbReference type="ARBA" id="ARBA00008891"/>
    </source>
</evidence>
<feature type="domain" description="Pectinesterase catalytic" evidence="6">
    <location>
        <begin position="23"/>
        <end position="308"/>
    </location>
</feature>
<dbReference type="AlphaFoldDB" id="A0A5J5IEL6"/>
<evidence type="ECO:0000256" key="2">
    <source>
        <dbReference type="ARBA" id="ARBA00022801"/>
    </source>
</evidence>
<dbReference type="EC" id="3.1.1.11" evidence="5"/>
<dbReference type="GO" id="GO:0030599">
    <property type="term" value="F:pectinesterase activity"/>
    <property type="evidence" value="ECO:0007669"/>
    <property type="project" value="UniProtKB-UniRule"/>
</dbReference>
<keyword evidence="5" id="KW-0732">Signal</keyword>